<dbReference type="AlphaFoldDB" id="A0AAD8ENA2"/>
<dbReference type="InterPro" id="IPR036034">
    <property type="entry name" value="PDZ_sf"/>
</dbReference>
<name>A0AAD8ENA2_DIPPU</name>
<feature type="non-terminal residue" evidence="2">
    <location>
        <position position="1"/>
    </location>
</feature>
<evidence type="ECO:0000313" key="2">
    <source>
        <dbReference type="EMBL" id="KAJ9595842.1"/>
    </source>
</evidence>
<dbReference type="Gene3D" id="2.30.42.10">
    <property type="match status" value="1"/>
</dbReference>
<sequence length="73" mass="7900">MFEIDLHESLSRSLLEKFDTLSCSEERILNVVKLKRDGSGNLGIQITEGSKGGLYVQAVVPNGPAALLGTINR</sequence>
<dbReference type="SUPFAM" id="SSF50156">
    <property type="entry name" value="PDZ domain-like"/>
    <property type="match status" value="1"/>
</dbReference>
<proteinExistence type="predicted"/>
<dbReference type="Pfam" id="PF00595">
    <property type="entry name" value="PDZ"/>
    <property type="match status" value="1"/>
</dbReference>
<reference evidence="2" key="2">
    <citation type="submission" date="2023-05" db="EMBL/GenBank/DDBJ databases">
        <authorList>
            <person name="Fouks B."/>
        </authorList>
    </citation>
    <scope>NUCLEOTIDE SEQUENCE</scope>
    <source>
        <strain evidence="2">Stay&amp;Tobe</strain>
        <tissue evidence="2">Testes</tissue>
    </source>
</reference>
<dbReference type="PROSITE" id="PS50106">
    <property type="entry name" value="PDZ"/>
    <property type="match status" value="1"/>
</dbReference>
<feature type="domain" description="PDZ" evidence="1">
    <location>
        <begin position="31"/>
        <end position="73"/>
    </location>
</feature>
<evidence type="ECO:0000313" key="3">
    <source>
        <dbReference type="Proteomes" id="UP001233999"/>
    </source>
</evidence>
<evidence type="ECO:0000259" key="1">
    <source>
        <dbReference type="PROSITE" id="PS50106"/>
    </source>
</evidence>
<organism evidence="2 3">
    <name type="scientific">Diploptera punctata</name>
    <name type="common">Pacific beetle cockroach</name>
    <dbReference type="NCBI Taxonomy" id="6984"/>
    <lineage>
        <taxon>Eukaryota</taxon>
        <taxon>Metazoa</taxon>
        <taxon>Ecdysozoa</taxon>
        <taxon>Arthropoda</taxon>
        <taxon>Hexapoda</taxon>
        <taxon>Insecta</taxon>
        <taxon>Pterygota</taxon>
        <taxon>Neoptera</taxon>
        <taxon>Polyneoptera</taxon>
        <taxon>Dictyoptera</taxon>
        <taxon>Blattodea</taxon>
        <taxon>Blaberoidea</taxon>
        <taxon>Blaberidae</taxon>
        <taxon>Diplopterinae</taxon>
        <taxon>Diploptera</taxon>
    </lineage>
</organism>
<dbReference type="Proteomes" id="UP001233999">
    <property type="component" value="Unassembled WGS sequence"/>
</dbReference>
<protein>
    <recommendedName>
        <fullName evidence="1">PDZ domain-containing protein</fullName>
    </recommendedName>
</protein>
<dbReference type="InterPro" id="IPR001478">
    <property type="entry name" value="PDZ"/>
</dbReference>
<comment type="caution">
    <text evidence="2">The sequence shown here is derived from an EMBL/GenBank/DDBJ whole genome shotgun (WGS) entry which is preliminary data.</text>
</comment>
<gene>
    <name evidence="2" type="ORF">L9F63_012965</name>
</gene>
<keyword evidence="3" id="KW-1185">Reference proteome</keyword>
<accession>A0AAD8ENA2</accession>
<dbReference type="EMBL" id="JASPKZ010002310">
    <property type="protein sequence ID" value="KAJ9595842.1"/>
    <property type="molecule type" value="Genomic_DNA"/>
</dbReference>
<reference evidence="2" key="1">
    <citation type="journal article" date="2023" name="IScience">
        <title>Live-bearing cockroach genome reveals convergent evolutionary mechanisms linked to viviparity in insects and beyond.</title>
        <authorList>
            <person name="Fouks B."/>
            <person name="Harrison M.C."/>
            <person name="Mikhailova A.A."/>
            <person name="Marchal E."/>
            <person name="English S."/>
            <person name="Carruthers M."/>
            <person name="Jennings E.C."/>
            <person name="Chiamaka E.L."/>
            <person name="Frigard R.A."/>
            <person name="Pippel M."/>
            <person name="Attardo G.M."/>
            <person name="Benoit J.B."/>
            <person name="Bornberg-Bauer E."/>
            <person name="Tobe S.S."/>
        </authorList>
    </citation>
    <scope>NUCLEOTIDE SEQUENCE</scope>
    <source>
        <strain evidence="2">Stay&amp;Tobe</strain>
    </source>
</reference>